<organism evidence="1 2">
    <name type="scientific">Vibrio algicola</name>
    <dbReference type="NCBI Taxonomy" id="2662262"/>
    <lineage>
        <taxon>Bacteria</taxon>
        <taxon>Pseudomonadati</taxon>
        <taxon>Pseudomonadota</taxon>
        <taxon>Gammaproteobacteria</taxon>
        <taxon>Vibrionales</taxon>
        <taxon>Vibrionaceae</taxon>
        <taxon>Vibrio</taxon>
    </lineage>
</organism>
<name>A0A5Q0TD66_9VIBR</name>
<protein>
    <submittedName>
        <fullName evidence="1">Uncharacterized protein</fullName>
    </submittedName>
</protein>
<sequence>MPKNRSERYKEWQANKNHDVGSLAFLSDEEYELAIRNETAKENGWEQRHEEIIKQRKAKAATMKPNYYAKHKG</sequence>
<evidence type="ECO:0000313" key="1">
    <source>
        <dbReference type="EMBL" id="QGA64744.1"/>
    </source>
</evidence>
<dbReference type="Proteomes" id="UP000348942">
    <property type="component" value="Chromosome 1"/>
</dbReference>
<dbReference type="EMBL" id="CP045699">
    <property type="protein sequence ID" value="QGA64744.1"/>
    <property type="molecule type" value="Genomic_DNA"/>
</dbReference>
<reference evidence="1 2" key="1">
    <citation type="submission" date="2019-10" db="EMBL/GenBank/DDBJ databases">
        <title>Vibrio sp. nov., isolated from Coralline algae surface.</title>
        <authorList>
            <person name="Geng Y."/>
            <person name="Zhang X."/>
        </authorList>
    </citation>
    <scope>NUCLEOTIDE SEQUENCE [LARGE SCALE GENOMIC DNA]</scope>
    <source>
        <strain evidence="1 2">SM1977</strain>
    </source>
</reference>
<gene>
    <name evidence="1" type="ORF">GFB47_04610</name>
</gene>
<accession>A0A5Q0TD66</accession>
<proteinExistence type="predicted"/>
<evidence type="ECO:0000313" key="2">
    <source>
        <dbReference type="Proteomes" id="UP000348942"/>
    </source>
</evidence>
<dbReference type="RefSeq" id="WP_153446895.1">
    <property type="nucleotide sequence ID" value="NZ_CP045699.1"/>
</dbReference>
<keyword evidence="2" id="KW-1185">Reference proteome</keyword>
<dbReference type="AlphaFoldDB" id="A0A5Q0TD66"/>